<dbReference type="SMART" id="SM00387">
    <property type="entry name" value="HATPase_c"/>
    <property type="match status" value="1"/>
</dbReference>
<dbReference type="CDD" id="cd00082">
    <property type="entry name" value="HisKA"/>
    <property type="match status" value="1"/>
</dbReference>
<dbReference type="CDD" id="cd16922">
    <property type="entry name" value="HATPase_EvgS-ArcB-TorS-like"/>
    <property type="match status" value="1"/>
</dbReference>
<evidence type="ECO:0000256" key="5">
    <source>
        <dbReference type="ARBA" id="ARBA00022777"/>
    </source>
</evidence>
<dbReference type="Gene3D" id="3.30.565.10">
    <property type="entry name" value="Histidine kinase-like ATPase, C-terminal domain"/>
    <property type="match status" value="1"/>
</dbReference>
<evidence type="ECO:0000313" key="10">
    <source>
        <dbReference type="EMBL" id="MBD2151623.1"/>
    </source>
</evidence>
<dbReference type="PRINTS" id="PR00344">
    <property type="entry name" value="BCTRLSENSOR"/>
</dbReference>
<dbReference type="SUPFAM" id="SSF55874">
    <property type="entry name" value="ATPase domain of HSP90 chaperone/DNA topoisomerase II/histidine kinase"/>
    <property type="match status" value="1"/>
</dbReference>
<name>A0A926Z7A3_9CYAN</name>
<dbReference type="Pfam" id="PF00072">
    <property type="entry name" value="Response_reg"/>
    <property type="match status" value="1"/>
</dbReference>
<dbReference type="InterPro" id="IPR004358">
    <property type="entry name" value="Sig_transdc_His_kin-like_C"/>
</dbReference>
<reference evidence="10" key="1">
    <citation type="journal article" date="2015" name="ISME J.">
        <title>Draft Genome Sequence of Streptomyces incarnatus NRRL8089, which Produces the Nucleoside Antibiotic Sinefungin.</title>
        <authorList>
            <person name="Oshima K."/>
            <person name="Hattori M."/>
            <person name="Shimizu H."/>
            <person name="Fukuda K."/>
            <person name="Nemoto M."/>
            <person name="Inagaki K."/>
            <person name="Tamura T."/>
        </authorList>
    </citation>
    <scope>NUCLEOTIDE SEQUENCE</scope>
    <source>
        <strain evidence="10">FACHB-1277</strain>
    </source>
</reference>
<dbReference type="SUPFAM" id="SSF47384">
    <property type="entry name" value="Homodimeric domain of signal transducing histidine kinase"/>
    <property type="match status" value="1"/>
</dbReference>
<dbReference type="InterPro" id="IPR001789">
    <property type="entry name" value="Sig_transdc_resp-reg_receiver"/>
</dbReference>
<dbReference type="AlphaFoldDB" id="A0A926Z7A3"/>
<dbReference type="PANTHER" id="PTHR43047">
    <property type="entry name" value="TWO-COMPONENT HISTIDINE PROTEIN KINASE"/>
    <property type="match status" value="1"/>
</dbReference>
<keyword evidence="3 7" id="KW-0597">Phosphoprotein</keyword>
<dbReference type="Gene3D" id="1.10.287.130">
    <property type="match status" value="1"/>
</dbReference>
<sequence length="434" mass="48376">MTNKLTIICVDDERNVLLMLRNQLMHFFKNCKIEIAESGDEALEVIEEILSSGLDVALVIADQIMPKMKGDEFLIELHDRHPQILKVMLTGQANVEDIGNVVNRANLYRFISKPWNENDLMLTVAEALRRYAQEKQLAAHQLALQQTNLELIELNASLEKSNLELKRVSKLKDEFLTMMNHELRTPFNAILGMSECLLDEIYGSINPSQKDAIALIQSSSNHLLKLINDILDISNLTTGSVKLAIKSVAIVELCNSSLDLVNQQALKKQIQITLNICSDLESFEADPTRMKQVLINLLDNAIKFTPIGGKVCLEVKINHQPPTQPLTFANVAKTSDSLEPIDQNQENLSINSWVSFAITDTGIGIAPSDHNRIFLPFIQIDSGLNRCYEGTGIGLATVKQIVELHRGYIELSSQIGQGSCFTVGIPSTRSPHRL</sequence>
<dbReference type="Gene3D" id="3.40.50.2300">
    <property type="match status" value="1"/>
</dbReference>
<dbReference type="GO" id="GO:0005886">
    <property type="term" value="C:plasma membrane"/>
    <property type="evidence" value="ECO:0007669"/>
    <property type="project" value="TreeGrafter"/>
</dbReference>
<dbReference type="InterPro" id="IPR003661">
    <property type="entry name" value="HisK_dim/P_dom"/>
</dbReference>
<evidence type="ECO:0000259" key="9">
    <source>
        <dbReference type="PROSITE" id="PS50110"/>
    </source>
</evidence>
<keyword evidence="5 10" id="KW-0418">Kinase</keyword>
<evidence type="ECO:0000256" key="4">
    <source>
        <dbReference type="ARBA" id="ARBA00022679"/>
    </source>
</evidence>
<dbReference type="RefSeq" id="WP_190352041.1">
    <property type="nucleotide sequence ID" value="NZ_JACJPY010000060.1"/>
</dbReference>
<dbReference type="InterPro" id="IPR003594">
    <property type="entry name" value="HATPase_dom"/>
</dbReference>
<evidence type="ECO:0000256" key="3">
    <source>
        <dbReference type="ARBA" id="ARBA00022553"/>
    </source>
</evidence>
<accession>A0A926Z7A3</accession>
<dbReference type="EC" id="2.7.13.3" evidence="2"/>
<organism evidence="10 11">
    <name type="scientific">Pseudanabaena cinerea FACHB-1277</name>
    <dbReference type="NCBI Taxonomy" id="2949581"/>
    <lineage>
        <taxon>Bacteria</taxon>
        <taxon>Bacillati</taxon>
        <taxon>Cyanobacteriota</taxon>
        <taxon>Cyanophyceae</taxon>
        <taxon>Pseudanabaenales</taxon>
        <taxon>Pseudanabaenaceae</taxon>
        <taxon>Pseudanabaena</taxon>
        <taxon>Pseudanabaena cinerea</taxon>
    </lineage>
</organism>
<dbReference type="GO" id="GO:0000155">
    <property type="term" value="F:phosphorelay sensor kinase activity"/>
    <property type="evidence" value="ECO:0007669"/>
    <property type="project" value="InterPro"/>
</dbReference>
<dbReference type="InterPro" id="IPR005467">
    <property type="entry name" value="His_kinase_dom"/>
</dbReference>
<evidence type="ECO:0000313" key="11">
    <source>
        <dbReference type="Proteomes" id="UP000631421"/>
    </source>
</evidence>
<dbReference type="InterPro" id="IPR036097">
    <property type="entry name" value="HisK_dim/P_sf"/>
</dbReference>
<dbReference type="PROSITE" id="PS50109">
    <property type="entry name" value="HIS_KIN"/>
    <property type="match status" value="1"/>
</dbReference>
<evidence type="ECO:0000259" key="8">
    <source>
        <dbReference type="PROSITE" id="PS50109"/>
    </source>
</evidence>
<evidence type="ECO:0000256" key="1">
    <source>
        <dbReference type="ARBA" id="ARBA00000085"/>
    </source>
</evidence>
<gene>
    <name evidence="10" type="ORF">H6F44_16055</name>
</gene>
<evidence type="ECO:0000256" key="2">
    <source>
        <dbReference type="ARBA" id="ARBA00012438"/>
    </source>
</evidence>
<dbReference type="PANTHER" id="PTHR43047:SF63">
    <property type="entry name" value="HISTIDINE KINASE"/>
    <property type="match status" value="1"/>
</dbReference>
<keyword evidence="6" id="KW-0902">Two-component regulatory system</keyword>
<feature type="domain" description="Response regulatory" evidence="9">
    <location>
        <begin position="6"/>
        <end position="128"/>
    </location>
</feature>
<dbReference type="InterPro" id="IPR036890">
    <property type="entry name" value="HATPase_C_sf"/>
</dbReference>
<dbReference type="Pfam" id="PF00512">
    <property type="entry name" value="HisKA"/>
    <property type="match status" value="1"/>
</dbReference>
<dbReference type="Pfam" id="PF02518">
    <property type="entry name" value="HATPase_c"/>
    <property type="match status" value="1"/>
</dbReference>
<proteinExistence type="predicted"/>
<dbReference type="InterPro" id="IPR011006">
    <property type="entry name" value="CheY-like_superfamily"/>
</dbReference>
<evidence type="ECO:0000256" key="6">
    <source>
        <dbReference type="ARBA" id="ARBA00023012"/>
    </source>
</evidence>
<keyword evidence="11" id="KW-1185">Reference proteome</keyword>
<feature type="domain" description="Histidine kinase" evidence="8">
    <location>
        <begin position="178"/>
        <end position="429"/>
    </location>
</feature>
<comment type="caution">
    <text evidence="10">The sequence shown here is derived from an EMBL/GenBank/DDBJ whole genome shotgun (WGS) entry which is preliminary data.</text>
</comment>
<dbReference type="GO" id="GO:0009927">
    <property type="term" value="F:histidine phosphotransfer kinase activity"/>
    <property type="evidence" value="ECO:0007669"/>
    <property type="project" value="TreeGrafter"/>
</dbReference>
<dbReference type="SMART" id="SM00388">
    <property type="entry name" value="HisKA"/>
    <property type="match status" value="1"/>
</dbReference>
<reference evidence="10" key="2">
    <citation type="submission" date="2020-08" db="EMBL/GenBank/DDBJ databases">
        <authorList>
            <person name="Chen M."/>
            <person name="Teng W."/>
            <person name="Zhao L."/>
            <person name="Hu C."/>
            <person name="Zhou Y."/>
            <person name="Han B."/>
            <person name="Song L."/>
            <person name="Shu W."/>
        </authorList>
    </citation>
    <scope>NUCLEOTIDE SEQUENCE</scope>
    <source>
        <strain evidence="10">FACHB-1277</strain>
    </source>
</reference>
<dbReference type="SUPFAM" id="SSF52172">
    <property type="entry name" value="CheY-like"/>
    <property type="match status" value="1"/>
</dbReference>
<protein>
    <recommendedName>
        <fullName evidence="2">histidine kinase</fullName>
        <ecNumber evidence="2">2.7.13.3</ecNumber>
    </recommendedName>
</protein>
<keyword evidence="4" id="KW-0808">Transferase</keyword>
<comment type="catalytic activity">
    <reaction evidence="1">
        <text>ATP + protein L-histidine = ADP + protein N-phospho-L-histidine.</text>
        <dbReference type="EC" id="2.7.13.3"/>
    </reaction>
</comment>
<dbReference type="PROSITE" id="PS50110">
    <property type="entry name" value="RESPONSE_REGULATORY"/>
    <property type="match status" value="1"/>
</dbReference>
<dbReference type="EMBL" id="JACJPY010000060">
    <property type="protein sequence ID" value="MBD2151623.1"/>
    <property type="molecule type" value="Genomic_DNA"/>
</dbReference>
<evidence type="ECO:0000256" key="7">
    <source>
        <dbReference type="PROSITE-ProRule" id="PRU00169"/>
    </source>
</evidence>
<dbReference type="Proteomes" id="UP000631421">
    <property type="component" value="Unassembled WGS sequence"/>
</dbReference>
<feature type="modified residue" description="4-aspartylphosphate" evidence="7">
    <location>
        <position position="62"/>
    </location>
</feature>
<dbReference type="SMART" id="SM00448">
    <property type="entry name" value="REC"/>
    <property type="match status" value="1"/>
</dbReference>